<dbReference type="SUPFAM" id="SSF52058">
    <property type="entry name" value="L domain-like"/>
    <property type="match status" value="1"/>
</dbReference>
<dbReference type="GO" id="GO:0005886">
    <property type="term" value="C:plasma membrane"/>
    <property type="evidence" value="ECO:0007669"/>
    <property type="project" value="UniProtKB-SubCell"/>
</dbReference>
<dbReference type="Pfam" id="PF13855">
    <property type="entry name" value="LRR_8"/>
    <property type="match status" value="2"/>
</dbReference>
<evidence type="ECO:0000256" key="6">
    <source>
        <dbReference type="ARBA" id="ARBA00022729"/>
    </source>
</evidence>
<evidence type="ECO:0000256" key="10">
    <source>
        <dbReference type="ARBA" id="ARBA00023170"/>
    </source>
</evidence>
<accession>A0AAD7LIZ7</accession>
<reference evidence="15" key="1">
    <citation type="journal article" date="2023" name="Science">
        <title>Elucidation of the pathway for biosynthesis of saponin adjuvants from the soapbark tree.</title>
        <authorList>
            <person name="Reed J."/>
            <person name="Orme A."/>
            <person name="El-Demerdash A."/>
            <person name="Owen C."/>
            <person name="Martin L.B.B."/>
            <person name="Misra R.C."/>
            <person name="Kikuchi S."/>
            <person name="Rejzek M."/>
            <person name="Martin A.C."/>
            <person name="Harkess A."/>
            <person name="Leebens-Mack J."/>
            <person name="Louveau T."/>
            <person name="Stephenson M.J."/>
            <person name="Osbourn A."/>
        </authorList>
    </citation>
    <scope>NUCLEOTIDE SEQUENCE</scope>
    <source>
        <strain evidence="15">S10</strain>
    </source>
</reference>
<keyword evidence="10 15" id="KW-0675">Receptor</keyword>
<dbReference type="PRINTS" id="PR00019">
    <property type="entry name" value="LEURICHRPT"/>
</dbReference>
<keyword evidence="16" id="KW-1185">Reference proteome</keyword>
<comment type="caution">
    <text evidence="15">The sequence shown here is derived from an EMBL/GenBank/DDBJ whole genome shotgun (WGS) entry which is preliminary data.</text>
</comment>
<keyword evidence="9 12" id="KW-0472">Membrane</keyword>
<dbReference type="SMART" id="SM00365">
    <property type="entry name" value="LRR_SD22"/>
    <property type="match status" value="8"/>
</dbReference>
<dbReference type="SMART" id="SM00369">
    <property type="entry name" value="LRR_TYP"/>
    <property type="match status" value="8"/>
</dbReference>
<dbReference type="Pfam" id="PF00560">
    <property type="entry name" value="LRR_1"/>
    <property type="match status" value="7"/>
</dbReference>
<dbReference type="KEGG" id="qsa:O6P43_019471"/>
<dbReference type="PANTHER" id="PTHR48062">
    <property type="entry name" value="RECEPTOR-LIKE PROTEIN 14"/>
    <property type="match status" value="1"/>
</dbReference>
<keyword evidence="7" id="KW-0677">Repeat</keyword>
<evidence type="ECO:0000256" key="2">
    <source>
        <dbReference type="ARBA" id="ARBA00009592"/>
    </source>
</evidence>
<dbReference type="GO" id="GO:0016301">
    <property type="term" value="F:kinase activity"/>
    <property type="evidence" value="ECO:0007669"/>
    <property type="project" value="UniProtKB-KW"/>
</dbReference>
<dbReference type="FunFam" id="3.80.10.10:FF:000041">
    <property type="entry name" value="LRR receptor-like serine/threonine-protein kinase ERECTA"/>
    <property type="match status" value="1"/>
</dbReference>
<evidence type="ECO:0000256" key="4">
    <source>
        <dbReference type="ARBA" id="ARBA00022614"/>
    </source>
</evidence>
<keyword evidence="11" id="KW-0325">Glycoprotein</keyword>
<dbReference type="PANTHER" id="PTHR48062:SF6">
    <property type="entry name" value="LEUCINE-RICH REPEAT RECEPTOR PROTEIN KINASE MSL1-LIKE ISOFORM X1"/>
    <property type="match status" value="1"/>
</dbReference>
<evidence type="ECO:0000256" key="5">
    <source>
        <dbReference type="ARBA" id="ARBA00022692"/>
    </source>
</evidence>
<dbReference type="InterPro" id="IPR051502">
    <property type="entry name" value="RLP_Defense_Trigger"/>
</dbReference>
<gene>
    <name evidence="15" type="ORF">O6P43_019471</name>
</gene>
<feature type="transmembrane region" description="Helical" evidence="12">
    <location>
        <begin position="899"/>
        <end position="918"/>
    </location>
</feature>
<organism evidence="15 16">
    <name type="scientific">Quillaja saponaria</name>
    <name type="common">Soap bark tree</name>
    <dbReference type="NCBI Taxonomy" id="32244"/>
    <lineage>
        <taxon>Eukaryota</taxon>
        <taxon>Viridiplantae</taxon>
        <taxon>Streptophyta</taxon>
        <taxon>Embryophyta</taxon>
        <taxon>Tracheophyta</taxon>
        <taxon>Spermatophyta</taxon>
        <taxon>Magnoliopsida</taxon>
        <taxon>eudicotyledons</taxon>
        <taxon>Gunneridae</taxon>
        <taxon>Pentapetalae</taxon>
        <taxon>rosids</taxon>
        <taxon>fabids</taxon>
        <taxon>Fabales</taxon>
        <taxon>Quillajaceae</taxon>
        <taxon>Quillaja</taxon>
    </lineage>
</organism>
<evidence type="ECO:0000256" key="8">
    <source>
        <dbReference type="ARBA" id="ARBA00022989"/>
    </source>
</evidence>
<evidence type="ECO:0000256" key="3">
    <source>
        <dbReference type="ARBA" id="ARBA00022475"/>
    </source>
</evidence>
<evidence type="ECO:0000256" key="9">
    <source>
        <dbReference type="ARBA" id="ARBA00023136"/>
    </source>
</evidence>
<feature type="chain" id="PRO_5041913655" evidence="13">
    <location>
        <begin position="31"/>
        <end position="955"/>
    </location>
</feature>
<dbReference type="InterPro" id="IPR003591">
    <property type="entry name" value="Leu-rich_rpt_typical-subtyp"/>
</dbReference>
<dbReference type="FunFam" id="3.80.10.10:FF:000213">
    <property type="entry name" value="Tyrosine-sulfated glycopeptide receptor 1"/>
    <property type="match status" value="1"/>
</dbReference>
<evidence type="ECO:0000313" key="15">
    <source>
        <dbReference type="EMBL" id="KAJ7958807.1"/>
    </source>
</evidence>
<comment type="similarity">
    <text evidence="2">Belongs to the RLP family.</text>
</comment>
<evidence type="ECO:0000256" key="12">
    <source>
        <dbReference type="SAM" id="Phobius"/>
    </source>
</evidence>
<keyword evidence="3" id="KW-1003">Cell membrane</keyword>
<comment type="subcellular location">
    <subcellularLocation>
        <location evidence="1">Cell membrane</location>
        <topology evidence="1">Single-pass type I membrane protein</topology>
    </subcellularLocation>
</comment>
<keyword evidence="4" id="KW-0433">Leucine-rich repeat</keyword>
<evidence type="ECO:0000313" key="16">
    <source>
        <dbReference type="Proteomes" id="UP001163823"/>
    </source>
</evidence>
<proteinExistence type="inferred from homology"/>
<evidence type="ECO:0000256" key="11">
    <source>
        <dbReference type="ARBA" id="ARBA00023180"/>
    </source>
</evidence>
<dbReference type="Pfam" id="PF08263">
    <property type="entry name" value="LRRNT_2"/>
    <property type="match status" value="1"/>
</dbReference>
<dbReference type="FunFam" id="3.80.10.10:FF:000095">
    <property type="entry name" value="LRR receptor-like serine/threonine-protein kinase GSO1"/>
    <property type="match status" value="1"/>
</dbReference>
<feature type="domain" description="Leucine-rich repeat-containing N-terminal plant-type" evidence="14">
    <location>
        <begin position="34"/>
        <end position="68"/>
    </location>
</feature>
<keyword evidence="5 12" id="KW-0812">Transmembrane</keyword>
<feature type="transmembrane region" description="Helical" evidence="12">
    <location>
        <begin position="925"/>
        <end position="942"/>
    </location>
</feature>
<dbReference type="EMBL" id="JARAOO010000008">
    <property type="protein sequence ID" value="KAJ7958807.1"/>
    <property type="molecule type" value="Genomic_DNA"/>
</dbReference>
<evidence type="ECO:0000256" key="13">
    <source>
        <dbReference type="SAM" id="SignalP"/>
    </source>
</evidence>
<evidence type="ECO:0000256" key="1">
    <source>
        <dbReference type="ARBA" id="ARBA00004251"/>
    </source>
</evidence>
<dbReference type="SUPFAM" id="SSF52047">
    <property type="entry name" value="RNI-like"/>
    <property type="match status" value="1"/>
</dbReference>
<keyword evidence="6 13" id="KW-0732">Signal</keyword>
<sequence>MGSMPKYMFLNMAMALISLQQLRLLCLCEGCWEQERISLLKLKASFSFQPSSSVEGSDCCEWELVECNNITRRVISLDLNHRRNDWHLGPWYLNVSDFLVFDDLQILDLSSNFIHFCLQNQVQGIQSFSNLQVLYLDEIRDLDRNTLQQLLKVFSSVTQLYLRYNKFNGMISSEDFRDLDNLMKLSLDFSSVGDNFIQSIGAFTSLKILSLCGCDINGILPYKDWSNLKYLEELYLRHNNLSGTIPLSFVNMTSLRVLEISGNKFSGNIATALASLTSLESLSFSYNQFQVPVSFASFANHSNLTVIDGIENEVIPDPNPTQFHNWIPKFQLQVFSLSSTINTNTTLSFPNFFLYQHNLTKIHFTNCKFQGEIPTWLFENNTNLKYFKLKSCSFTGQIQLPSHPNPNLLQFDVSFNAIRGRIPSNISLIFPNLQHLTMTRNELGGPIPGSFGQMNSLMTLVLDHNYLSGEIPENISASSSPLGLLDLSANNLTGKLFPTLLTLSGLCYLYFDGNGFEGTIPKSLSNSSLQVLDISRNQLVGELPLWIGNWSNLQVIYMSDNHLEGFIPIEFCKLENLVALDLSGNNLSGSFPSCTSMTCLKYVHLGNNKLSGVLGRYGRVFSSNSSLVSLDLGDNDLNGRFPDWIGSLTTLNILILRGNGLMGRIPNQLCLMTGLTIIDLSHNSLSGPIPSCLSNITFKTIEQQVGGIENFTRGMRIRGHDSRGLNSLIYLQEQVDFTTKMLDQRFYGNVLALLIGIDLSHNELEGDIPPELGNWTEIHSLNLSHNYLTGQIPVSFSNLRQIESLDLSFNKLNGRIPSQLSQLNFLAVFSVAHNNLSGPTLDREGQFSTFEESSYEDNPFLCGPSLHKSCIINGGQDEDDDDGGGGGGGGFIDMGVFNITFAVSYILILLGIAAVLYINPYWRRAWFYFIEFVINSCYYFFVDNLNLSNYHVIFH</sequence>
<name>A0AAD7LIZ7_QUISA</name>
<keyword evidence="15" id="KW-0808">Transferase</keyword>
<dbReference type="InterPro" id="IPR001611">
    <property type="entry name" value="Leu-rich_rpt"/>
</dbReference>
<keyword evidence="8 12" id="KW-1133">Transmembrane helix</keyword>
<dbReference type="Gene3D" id="3.80.10.10">
    <property type="entry name" value="Ribonuclease Inhibitor"/>
    <property type="match status" value="3"/>
</dbReference>
<dbReference type="InterPro" id="IPR032675">
    <property type="entry name" value="LRR_dom_sf"/>
</dbReference>
<dbReference type="Proteomes" id="UP001163823">
    <property type="component" value="Chromosome 8"/>
</dbReference>
<keyword evidence="15" id="KW-0418">Kinase</keyword>
<evidence type="ECO:0000259" key="14">
    <source>
        <dbReference type="Pfam" id="PF08263"/>
    </source>
</evidence>
<protein>
    <submittedName>
        <fullName evidence="15">LRR receptor-like kinase</fullName>
    </submittedName>
</protein>
<dbReference type="AlphaFoldDB" id="A0AAD7LIZ7"/>
<feature type="signal peptide" evidence="13">
    <location>
        <begin position="1"/>
        <end position="30"/>
    </location>
</feature>
<dbReference type="InterPro" id="IPR013210">
    <property type="entry name" value="LRR_N_plant-typ"/>
</dbReference>
<evidence type="ECO:0000256" key="7">
    <source>
        <dbReference type="ARBA" id="ARBA00022737"/>
    </source>
</evidence>